<accession>B0DTX4</accession>
<dbReference type="AlphaFoldDB" id="B0DTX4"/>
<dbReference type="InterPro" id="IPR015943">
    <property type="entry name" value="WD40/YVTN_repeat-like_dom_sf"/>
</dbReference>
<feature type="repeat" description="WD" evidence="3">
    <location>
        <begin position="464"/>
        <end position="505"/>
    </location>
</feature>
<evidence type="ECO:0000313" key="5">
    <source>
        <dbReference type="EMBL" id="EDR01988.1"/>
    </source>
</evidence>
<evidence type="ECO:0000259" key="4">
    <source>
        <dbReference type="Pfam" id="PF09994"/>
    </source>
</evidence>
<dbReference type="EMBL" id="DS547134">
    <property type="protein sequence ID" value="EDR01988.1"/>
    <property type="molecule type" value="Genomic_DNA"/>
</dbReference>
<feature type="repeat" description="WD" evidence="3">
    <location>
        <begin position="507"/>
        <end position="548"/>
    </location>
</feature>
<dbReference type="HOGENOM" id="CLU_418596_0_0_1"/>
<dbReference type="InterPro" id="IPR020472">
    <property type="entry name" value="WD40_PAC1"/>
</dbReference>
<name>B0DTX4_LACBS</name>
<dbReference type="PRINTS" id="PR00320">
    <property type="entry name" value="GPROTEINBRPT"/>
</dbReference>
<dbReference type="SUPFAM" id="SSF50978">
    <property type="entry name" value="WD40 repeat-like"/>
    <property type="match status" value="1"/>
</dbReference>
<evidence type="ECO:0000256" key="3">
    <source>
        <dbReference type="PROSITE-ProRule" id="PRU00221"/>
    </source>
</evidence>
<reference evidence="5 6" key="1">
    <citation type="journal article" date="2008" name="Nature">
        <title>The genome of Laccaria bicolor provides insights into mycorrhizal symbiosis.</title>
        <authorList>
            <person name="Martin F."/>
            <person name="Aerts A."/>
            <person name="Ahren D."/>
            <person name="Brun A."/>
            <person name="Danchin E.G.J."/>
            <person name="Duchaussoy F."/>
            <person name="Gibon J."/>
            <person name="Kohler A."/>
            <person name="Lindquist E."/>
            <person name="Pereda V."/>
            <person name="Salamov A."/>
            <person name="Shapiro H.J."/>
            <person name="Wuyts J."/>
            <person name="Blaudez D."/>
            <person name="Buee M."/>
            <person name="Brokstein P."/>
            <person name="Canbaeck B."/>
            <person name="Cohen D."/>
            <person name="Courty P.E."/>
            <person name="Coutinho P.M."/>
            <person name="Delaruelle C."/>
            <person name="Detter J.C."/>
            <person name="Deveau A."/>
            <person name="DiFazio S."/>
            <person name="Duplessis S."/>
            <person name="Fraissinet-Tachet L."/>
            <person name="Lucic E."/>
            <person name="Frey-Klett P."/>
            <person name="Fourrey C."/>
            <person name="Feussner I."/>
            <person name="Gay G."/>
            <person name="Grimwood J."/>
            <person name="Hoegger P.J."/>
            <person name="Jain P."/>
            <person name="Kilaru S."/>
            <person name="Labbe J."/>
            <person name="Lin Y.C."/>
            <person name="Legue V."/>
            <person name="Le Tacon F."/>
            <person name="Marmeisse R."/>
            <person name="Melayah D."/>
            <person name="Montanini B."/>
            <person name="Muratet M."/>
            <person name="Nehls U."/>
            <person name="Niculita-Hirzel H."/>
            <person name="Oudot-Le Secq M.P."/>
            <person name="Peter M."/>
            <person name="Quesneville H."/>
            <person name="Rajashekar B."/>
            <person name="Reich M."/>
            <person name="Rouhier N."/>
            <person name="Schmutz J."/>
            <person name="Yin T."/>
            <person name="Chalot M."/>
            <person name="Henrissat B."/>
            <person name="Kuees U."/>
            <person name="Lucas S."/>
            <person name="Van de Peer Y."/>
            <person name="Podila G.K."/>
            <person name="Polle A."/>
            <person name="Pukkila P.J."/>
            <person name="Richardson P.M."/>
            <person name="Rouze P."/>
            <person name="Sanders I.R."/>
            <person name="Stajich J.E."/>
            <person name="Tunlid A."/>
            <person name="Tuskan G."/>
            <person name="Grigoriev I.V."/>
        </authorList>
    </citation>
    <scope>NUCLEOTIDE SEQUENCE [LARGE SCALE GENOMIC DNA]</scope>
    <source>
        <strain evidence="6">S238N-H82 / ATCC MYA-4686</strain>
    </source>
</reference>
<dbReference type="PROSITE" id="PS00678">
    <property type="entry name" value="WD_REPEATS_1"/>
    <property type="match status" value="2"/>
</dbReference>
<dbReference type="PANTHER" id="PTHR19879">
    <property type="entry name" value="TRANSCRIPTION INITIATION FACTOR TFIID"/>
    <property type="match status" value="1"/>
</dbReference>
<dbReference type="KEGG" id="lbc:LACBIDRAFT_310142"/>
<organism evidence="6">
    <name type="scientific">Laccaria bicolor (strain S238N-H82 / ATCC MYA-4686)</name>
    <name type="common">Bicoloured deceiver</name>
    <name type="synonym">Laccaria laccata var. bicolor</name>
    <dbReference type="NCBI Taxonomy" id="486041"/>
    <lineage>
        <taxon>Eukaryota</taxon>
        <taxon>Fungi</taxon>
        <taxon>Dikarya</taxon>
        <taxon>Basidiomycota</taxon>
        <taxon>Agaricomycotina</taxon>
        <taxon>Agaricomycetes</taxon>
        <taxon>Agaricomycetidae</taxon>
        <taxon>Agaricales</taxon>
        <taxon>Agaricineae</taxon>
        <taxon>Hydnangiaceae</taxon>
        <taxon>Laccaria</taxon>
    </lineage>
</organism>
<evidence type="ECO:0000313" key="6">
    <source>
        <dbReference type="Proteomes" id="UP000001194"/>
    </source>
</evidence>
<feature type="repeat" description="WD" evidence="3">
    <location>
        <begin position="421"/>
        <end position="462"/>
    </location>
</feature>
<dbReference type="InterPro" id="IPR036322">
    <property type="entry name" value="WD40_repeat_dom_sf"/>
</dbReference>
<sequence length="655" mass="72395">MLPRTVDGMMHVCYFRHALALDERRVKFLPEYAYRGSATKPAAEPMKPINNTGDSTGTLSQTKEVWFAGTHLDIGGGSVYNQEMDRSTPPLRWMVFEAGAAGLRTKPFKRELKENEQINIIESLTGPHLGSGRKIHPGQKIHSSLVRAVGSRADNYTPKARPPLDGNGSFWKMLRDKEKQPMDEWLELDLYEHSKFAVEKLVTEGDATTLKSLHHTSISGDACQAVYGSVIKALQKEGLTLQNKHLLLCTTMELLWRSPRDYMLSPSSEVRPRLSDLARNSEYRQTAWDFVTLFTNFVKVVEIREDSSNFLAISPDGTHVASGSKNGRMIQVWEAEKMFQILDVGDDHTVPGMRQREEYRHGLRTMRERLEQAVRVQAQLHQAQVTDVAFSPDGTRIVSGSSDGTVRISDAETGSLVGEPWRGHDCQVWSVAFSPDGTRIVSGSGDETVRIWDAKTGSPVGKPLEGHDGEVKSVAFSPDGILLVSGSVDKTVRIWHVETGRPVGKPLEGHDGEVKSVAFSPDGTRVVSGSDDWTIRIWDAKTGTTVGVPLRGHRDCVLSVAFSPDGKRIGSGSRDRTVRIWDAEIGIPSGEPLQGHNQPVKLVAFSLDSTRIMSMCHRTVRTWDLGPLALLNPTIYVGQGFLAVISPVVQFSNDV</sequence>
<dbReference type="Pfam" id="PF09994">
    <property type="entry name" value="T6SS_Tle1-like_cat"/>
    <property type="match status" value="1"/>
</dbReference>
<protein>
    <submittedName>
        <fullName evidence="5">Predicted protein</fullName>
    </submittedName>
</protein>
<evidence type="ECO:0000256" key="1">
    <source>
        <dbReference type="ARBA" id="ARBA00022574"/>
    </source>
</evidence>
<feature type="repeat" description="WD" evidence="3">
    <location>
        <begin position="378"/>
        <end position="419"/>
    </location>
</feature>
<dbReference type="Proteomes" id="UP000001194">
    <property type="component" value="Unassembled WGS sequence"/>
</dbReference>
<dbReference type="OrthoDB" id="538223at2759"/>
<dbReference type="PANTHER" id="PTHR19879:SF9">
    <property type="entry name" value="TRANSCRIPTION INITIATION FACTOR TFIID SUBUNIT 5"/>
    <property type="match status" value="1"/>
</dbReference>
<dbReference type="SMART" id="SM00320">
    <property type="entry name" value="WD40"/>
    <property type="match status" value="7"/>
</dbReference>
<keyword evidence="1 3" id="KW-0853">WD repeat</keyword>
<keyword evidence="6" id="KW-1185">Reference proteome</keyword>
<dbReference type="PROSITE" id="PS50294">
    <property type="entry name" value="WD_REPEATS_REGION"/>
    <property type="match status" value="5"/>
</dbReference>
<gene>
    <name evidence="5" type="ORF">LACBIDRAFT_310142</name>
</gene>
<dbReference type="Pfam" id="PF00400">
    <property type="entry name" value="WD40"/>
    <property type="match status" value="6"/>
</dbReference>
<feature type="repeat" description="WD" evidence="3">
    <location>
        <begin position="550"/>
        <end position="582"/>
    </location>
</feature>
<dbReference type="RefSeq" id="XP_001887379.1">
    <property type="nucleotide sequence ID" value="XM_001887344.1"/>
</dbReference>
<dbReference type="Gene3D" id="2.130.10.10">
    <property type="entry name" value="YVTN repeat-like/Quinoprotein amine dehydrogenase"/>
    <property type="match status" value="3"/>
</dbReference>
<dbReference type="GeneID" id="6083061"/>
<dbReference type="InterPro" id="IPR001680">
    <property type="entry name" value="WD40_rpt"/>
</dbReference>
<feature type="domain" description="T6SS Phospholipase effector Tle1-like catalytic" evidence="4">
    <location>
        <begin position="10"/>
        <end position="95"/>
    </location>
</feature>
<dbReference type="PROSITE" id="PS50082">
    <property type="entry name" value="WD_REPEATS_2"/>
    <property type="match status" value="5"/>
</dbReference>
<dbReference type="InParanoid" id="B0DTX4"/>
<dbReference type="InterPro" id="IPR018712">
    <property type="entry name" value="Tle1-like_cat"/>
</dbReference>
<evidence type="ECO:0000256" key="2">
    <source>
        <dbReference type="ARBA" id="ARBA00022737"/>
    </source>
</evidence>
<proteinExistence type="predicted"/>
<dbReference type="InterPro" id="IPR019775">
    <property type="entry name" value="WD40_repeat_CS"/>
</dbReference>
<dbReference type="CDD" id="cd00200">
    <property type="entry name" value="WD40"/>
    <property type="match status" value="1"/>
</dbReference>
<keyword evidence="2" id="KW-0677">Repeat</keyword>